<comment type="caution">
    <text evidence="11">The sequence shown here is derived from an EMBL/GenBank/DDBJ whole genome shotgun (WGS) entry which is preliminary data.</text>
</comment>
<dbReference type="GO" id="GO:0008897">
    <property type="term" value="F:holo-[acyl-carrier-protein] synthase activity"/>
    <property type="evidence" value="ECO:0007669"/>
    <property type="project" value="UniProtKB-EC"/>
</dbReference>
<evidence type="ECO:0000256" key="3">
    <source>
        <dbReference type="ARBA" id="ARBA00016301"/>
    </source>
</evidence>
<feature type="domain" description="4'-phosphopantetheinyl transferase" evidence="9">
    <location>
        <begin position="109"/>
        <end position="217"/>
    </location>
</feature>
<keyword evidence="12" id="KW-1185">Reference proteome</keyword>
<dbReference type="InterPro" id="IPR008278">
    <property type="entry name" value="4-PPantetheinyl_Trfase_dom"/>
</dbReference>
<evidence type="ECO:0000256" key="2">
    <source>
        <dbReference type="ARBA" id="ARBA00013172"/>
    </source>
</evidence>
<evidence type="ECO:0000256" key="8">
    <source>
        <dbReference type="ARBA" id="ARBA00048794"/>
    </source>
</evidence>
<dbReference type="AlphaFoldDB" id="A0AAV8YHK3"/>
<dbReference type="InterPro" id="IPR037143">
    <property type="entry name" value="4-PPantetheinyl_Trfase_dom_sf"/>
</dbReference>
<dbReference type="EC" id="2.7.8.7" evidence="2"/>
<evidence type="ECO:0000313" key="12">
    <source>
        <dbReference type="Proteomes" id="UP001162162"/>
    </source>
</evidence>
<evidence type="ECO:0000259" key="9">
    <source>
        <dbReference type="Pfam" id="PF01648"/>
    </source>
</evidence>
<evidence type="ECO:0000256" key="7">
    <source>
        <dbReference type="ARBA" id="ARBA00048641"/>
    </source>
</evidence>
<evidence type="ECO:0000256" key="5">
    <source>
        <dbReference type="ARBA" id="ARBA00030484"/>
    </source>
</evidence>
<dbReference type="GO" id="GO:0000287">
    <property type="term" value="F:magnesium ion binding"/>
    <property type="evidence" value="ECO:0007669"/>
    <property type="project" value="InterPro"/>
</dbReference>
<feature type="domain" description="4'-phosphopantetheinyl transferase N-terminal" evidence="10">
    <location>
        <begin position="14"/>
        <end position="105"/>
    </location>
</feature>
<dbReference type="GO" id="GO:0019878">
    <property type="term" value="P:lysine biosynthetic process via aminoadipic acid"/>
    <property type="evidence" value="ECO:0007669"/>
    <property type="project" value="TreeGrafter"/>
</dbReference>
<dbReference type="PANTHER" id="PTHR12215:SF10">
    <property type="entry name" value="L-AMINOADIPATE-SEMIALDEHYDE DEHYDROGENASE-PHOSPHOPANTETHEINYL TRANSFERASE"/>
    <property type="match status" value="1"/>
</dbReference>
<dbReference type="Gene3D" id="3.90.470.20">
    <property type="entry name" value="4'-phosphopantetheinyl transferase domain"/>
    <property type="match status" value="2"/>
</dbReference>
<dbReference type="FunFam" id="3.90.470.20:FF:000003">
    <property type="entry name" value="L-aminoadipate-semialdehyde dehydrogenase-phosphopantetheinyl transferase"/>
    <property type="match status" value="1"/>
</dbReference>
<evidence type="ECO:0000256" key="4">
    <source>
        <dbReference type="ARBA" id="ARBA00022679"/>
    </source>
</evidence>
<dbReference type="GO" id="GO:0005829">
    <property type="term" value="C:cytosol"/>
    <property type="evidence" value="ECO:0007669"/>
    <property type="project" value="TreeGrafter"/>
</dbReference>
<comment type="catalytic activity">
    <reaction evidence="8">
        <text>apo-[ACP] + acetyl-CoA = acetyl-[ACP] + adenosine 3',5'-bisphosphate + H(+)</text>
        <dbReference type="Rhea" id="RHEA:46564"/>
        <dbReference type="Rhea" id="RHEA-COMP:9621"/>
        <dbReference type="Rhea" id="RHEA-COMP:9690"/>
        <dbReference type="ChEBI" id="CHEBI:15378"/>
        <dbReference type="ChEBI" id="CHEBI:29999"/>
        <dbReference type="ChEBI" id="CHEBI:57288"/>
        <dbReference type="ChEBI" id="CHEBI:58343"/>
        <dbReference type="ChEBI" id="CHEBI:78446"/>
    </reaction>
    <physiologicalReaction direction="left-to-right" evidence="8">
        <dbReference type="Rhea" id="RHEA:46565"/>
    </physiologicalReaction>
</comment>
<proteinExistence type="inferred from homology"/>
<comment type="catalytic activity">
    <reaction evidence="7">
        <text>apo-[ACP] + CoA = holo-[ACP] + adenosine 3',5'-bisphosphate + H(+)</text>
        <dbReference type="Rhea" id="RHEA:12068"/>
        <dbReference type="Rhea" id="RHEA-COMP:9685"/>
        <dbReference type="Rhea" id="RHEA-COMP:9690"/>
        <dbReference type="ChEBI" id="CHEBI:15378"/>
        <dbReference type="ChEBI" id="CHEBI:29999"/>
        <dbReference type="ChEBI" id="CHEBI:57287"/>
        <dbReference type="ChEBI" id="CHEBI:58343"/>
        <dbReference type="ChEBI" id="CHEBI:64479"/>
        <dbReference type="EC" id="2.7.8.7"/>
    </reaction>
    <physiologicalReaction direction="left-to-right" evidence="7">
        <dbReference type="Rhea" id="RHEA:12069"/>
    </physiologicalReaction>
</comment>
<dbReference type="PANTHER" id="PTHR12215">
    <property type="entry name" value="PHOSPHOPANTETHEINE TRANSFERASE"/>
    <property type="match status" value="1"/>
</dbReference>
<dbReference type="Proteomes" id="UP001162162">
    <property type="component" value="Unassembled WGS sequence"/>
</dbReference>
<gene>
    <name evidence="11" type="ORF">NQ318_012768</name>
</gene>
<comment type="similarity">
    <text evidence="1">Belongs to the P-Pant transferase superfamily. AcpS family.</text>
</comment>
<evidence type="ECO:0000259" key="10">
    <source>
        <dbReference type="Pfam" id="PF22624"/>
    </source>
</evidence>
<dbReference type="Pfam" id="PF22624">
    <property type="entry name" value="AASDHPPT_N"/>
    <property type="match status" value="1"/>
</dbReference>
<dbReference type="Pfam" id="PF01648">
    <property type="entry name" value="ACPS"/>
    <property type="match status" value="1"/>
</dbReference>
<evidence type="ECO:0000256" key="1">
    <source>
        <dbReference type="ARBA" id="ARBA00006195"/>
    </source>
</evidence>
<evidence type="ECO:0000256" key="6">
    <source>
        <dbReference type="ARBA" id="ARBA00033443"/>
    </source>
</evidence>
<keyword evidence="4" id="KW-0808">Transferase</keyword>
<reference evidence="11" key="1">
    <citation type="journal article" date="2023" name="Insect Mol. Biol.">
        <title>Genome sequencing provides insights into the evolution of gene families encoding plant cell wall-degrading enzymes in longhorned beetles.</title>
        <authorList>
            <person name="Shin N.R."/>
            <person name="Okamura Y."/>
            <person name="Kirsch R."/>
            <person name="Pauchet Y."/>
        </authorList>
    </citation>
    <scope>NUCLEOTIDE SEQUENCE</scope>
    <source>
        <strain evidence="11">AMC_N1</strain>
    </source>
</reference>
<dbReference type="EMBL" id="JAPWTK010000096">
    <property type="protein sequence ID" value="KAJ8950688.1"/>
    <property type="molecule type" value="Genomic_DNA"/>
</dbReference>
<sequence length="229" mass="26720">MTNGSVRWAFNFAKWNPSYSDMLLAFSCVQAEEKDRLARFDVKSSLIGRLMMRKFVSESVGEKYNEVSFIRDDKEKPLLKRKENMPTVNFNVSHQGHYTVLAGEAHDIGLGVDVMKLEYTGGKSLSEFFRLMTKHFSLEEWKTIREFDGEKQQITMFCRLWCLKESYVKAIGVGITINTKRLSKDYIVKDTELYVRGEKLDWVFEEMLLDDDHCVAVALNRNRNYSDTF</sequence>
<accession>A0AAV8YHK3</accession>
<dbReference type="SUPFAM" id="SSF56214">
    <property type="entry name" value="4'-phosphopantetheinyl transferase"/>
    <property type="match status" value="2"/>
</dbReference>
<dbReference type="InterPro" id="IPR055066">
    <property type="entry name" value="AASDHPPT_N"/>
</dbReference>
<dbReference type="InterPro" id="IPR050559">
    <property type="entry name" value="P-Pant_transferase_sf"/>
</dbReference>
<protein>
    <recommendedName>
        <fullName evidence="3">L-aminoadipate-semialdehyde dehydrogenase-phosphopantetheinyl transferase</fullName>
        <ecNumber evidence="2">2.7.8.7</ecNumber>
    </recommendedName>
    <alternativeName>
        <fullName evidence="5">4'-phosphopantetheinyl transferase</fullName>
    </alternativeName>
    <alternativeName>
        <fullName evidence="6">Alpha-aminoadipic semialdehyde dehydrogenase-phosphopantetheinyl transferase</fullName>
    </alternativeName>
</protein>
<name>A0AAV8YHK3_9CUCU</name>
<evidence type="ECO:0000313" key="11">
    <source>
        <dbReference type="EMBL" id="KAJ8950688.1"/>
    </source>
</evidence>
<organism evidence="11 12">
    <name type="scientific">Aromia moschata</name>
    <dbReference type="NCBI Taxonomy" id="1265417"/>
    <lineage>
        <taxon>Eukaryota</taxon>
        <taxon>Metazoa</taxon>
        <taxon>Ecdysozoa</taxon>
        <taxon>Arthropoda</taxon>
        <taxon>Hexapoda</taxon>
        <taxon>Insecta</taxon>
        <taxon>Pterygota</taxon>
        <taxon>Neoptera</taxon>
        <taxon>Endopterygota</taxon>
        <taxon>Coleoptera</taxon>
        <taxon>Polyphaga</taxon>
        <taxon>Cucujiformia</taxon>
        <taxon>Chrysomeloidea</taxon>
        <taxon>Cerambycidae</taxon>
        <taxon>Cerambycinae</taxon>
        <taxon>Callichromatini</taxon>
        <taxon>Aromia</taxon>
    </lineage>
</organism>